<organism evidence="2 3">
    <name type="scientific">Aphis craccivora</name>
    <name type="common">Cowpea aphid</name>
    <dbReference type="NCBI Taxonomy" id="307492"/>
    <lineage>
        <taxon>Eukaryota</taxon>
        <taxon>Metazoa</taxon>
        <taxon>Ecdysozoa</taxon>
        <taxon>Arthropoda</taxon>
        <taxon>Hexapoda</taxon>
        <taxon>Insecta</taxon>
        <taxon>Pterygota</taxon>
        <taxon>Neoptera</taxon>
        <taxon>Paraneoptera</taxon>
        <taxon>Hemiptera</taxon>
        <taxon>Sternorrhyncha</taxon>
        <taxon>Aphidomorpha</taxon>
        <taxon>Aphidoidea</taxon>
        <taxon>Aphididae</taxon>
        <taxon>Aphidini</taxon>
        <taxon>Aphis</taxon>
        <taxon>Aphis</taxon>
    </lineage>
</organism>
<feature type="domain" description="Reverse transcriptase" evidence="1">
    <location>
        <begin position="69"/>
        <end position="178"/>
    </location>
</feature>
<dbReference type="EMBL" id="VUJU01000314">
    <property type="protein sequence ID" value="KAF0771283.1"/>
    <property type="molecule type" value="Genomic_DNA"/>
</dbReference>
<name>A0A6G0ZKS8_APHCR</name>
<dbReference type="AlphaFoldDB" id="A0A6G0ZKS8"/>
<keyword evidence="3" id="KW-1185">Reference proteome</keyword>
<evidence type="ECO:0000313" key="3">
    <source>
        <dbReference type="Proteomes" id="UP000478052"/>
    </source>
</evidence>
<dbReference type="PANTHER" id="PTHR19446">
    <property type="entry name" value="REVERSE TRANSCRIPTASES"/>
    <property type="match status" value="1"/>
</dbReference>
<comment type="caution">
    <text evidence="2">The sequence shown here is derived from an EMBL/GenBank/DDBJ whole genome shotgun (WGS) entry which is preliminary data.</text>
</comment>
<sequence>MEMTSVPNSFTEKGKILAELKQPYPEIIELEILEEVRKLSRGIASVPDGIVNEFLKAVIQLDPKATADIHKPGRPTRDPSSYRPLCVLNTIGKLFERILARQLNAFLEDSRILSYSQFGFWKKRSTLDAIKRLLTIIKTSNERKKVVGMLTLDLCNAFNITQWSKITTALKEINALEYIQNKVVVYLSDRKI</sequence>
<evidence type="ECO:0000313" key="2">
    <source>
        <dbReference type="EMBL" id="KAF0771283.1"/>
    </source>
</evidence>
<evidence type="ECO:0000259" key="1">
    <source>
        <dbReference type="Pfam" id="PF00078"/>
    </source>
</evidence>
<gene>
    <name evidence="2" type="ORF">FWK35_00006816</name>
</gene>
<reference evidence="2 3" key="1">
    <citation type="submission" date="2019-08" db="EMBL/GenBank/DDBJ databases">
        <title>Whole genome of Aphis craccivora.</title>
        <authorList>
            <person name="Voronova N.V."/>
            <person name="Shulinski R.S."/>
            <person name="Bandarenka Y.V."/>
            <person name="Zhorov D.G."/>
            <person name="Warner D."/>
        </authorList>
    </citation>
    <scope>NUCLEOTIDE SEQUENCE [LARGE SCALE GENOMIC DNA]</scope>
    <source>
        <strain evidence="2">180601</strain>
        <tissue evidence="2">Whole Body</tissue>
    </source>
</reference>
<protein>
    <recommendedName>
        <fullName evidence="1">Reverse transcriptase domain-containing protein</fullName>
    </recommendedName>
</protein>
<dbReference type="InterPro" id="IPR000477">
    <property type="entry name" value="RT_dom"/>
</dbReference>
<dbReference type="Pfam" id="PF00078">
    <property type="entry name" value="RVT_1"/>
    <property type="match status" value="1"/>
</dbReference>
<proteinExistence type="predicted"/>
<dbReference type="Proteomes" id="UP000478052">
    <property type="component" value="Unassembled WGS sequence"/>
</dbReference>
<dbReference type="OrthoDB" id="6622864at2759"/>
<accession>A0A6G0ZKS8</accession>